<protein>
    <submittedName>
        <fullName evidence="2">Uncharacterized protein</fullName>
    </submittedName>
</protein>
<evidence type="ECO:0000313" key="1">
    <source>
        <dbReference type="EMBL" id="KFD47552.1"/>
    </source>
</evidence>
<name>A0A085NHU6_9BILA</name>
<accession>A0A085NHU6</accession>
<dbReference type="EMBL" id="KL367499">
    <property type="protein sequence ID" value="KFD69042.1"/>
    <property type="molecule type" value="Genomic_DNA"/>
</dbReference>
<dbReference type="EMBL" id="KL363322">
    <property type="protein sequence ID" value="KFD47552.1"/>
    <property type="molecule type" value="Genomic_DNA"/>
</dbReference>
<dbReference type="AlphaFoldDB" id="A0A085NHU6"/>
<evidence type="ECO:0000313" key="2">
    <source>
        <dbReference type="EMBL" id="KFD69042.1"/>
    </source>
</evidence>
<keyword evidence="3" id="KW-1185">Reference proteome</keyword>
<dbReference type="Proteomes" id="UP000030758">
    <property type="component" value="Unassembled WGS sequence"/>
</dbReference>
<feature type="non-terminal residue" evidence="2">
    <location>
        <position position="86"/>
    </location>
</feature>
<feature type="non-terminal residue" evidence="2">
    <location>
        <position position="1"/>
    </location>
</feature>
<organism evidence="2">
    <name type="scientific">Trichuris suis</name>
    <name type="common">pig whipworm</name>
    <dbReference type="NCBI Taxonomy" id="68888"/>
    <lineage>
        <taxon>Eukaryota</taxon>
        <taxon>Metazoa</taxon>
        <taxon>Ecdysozoa</taxon>
        <taxon>Nematoda</taxon>
        <taxon>Enoplea</taxon>
        <taxon>Dorylaimia</taxon>
        <taxon>Trichinellida</taxon>
        <taxon>Trichuridae</taxon>
        <taxon>Trichuris</taxon>
    </lineage>
</organism>
<gene>
    <name evidence="1" type="ORF">M513_11553</name>
    <name evidence="2" type="ORF">M514_11553</name>
</gene>
<reference evidence="2 3" key="1">
    <citation type="journal article" date="2014" name="Nat. Genet.">
        <title>Genome and transcriptome of the porcine whipworm Trichuris suis.</title>
        <authorList>
            <person name="Jex A.R."/>
            <person name="Nejsum P."/>
            <person name="Schwarz E.M."/>
            <person name="Hu L."/>
            <person name="Young N.D."/>
            <person name="Hall R.S."/>
            <person name="Korhonen P.K."/>
            <person name="Liao S."/>
            <person name="Thamsborg S."/>
            <person name="Xia J."/>
            <person name="Xu P."/>
            <person name="Wang S."/>
            <person name="Scheerlinck J.P."/>
            <person name="Hofmann A."/>
            <person name="Sternberg P.W."/>
            <person name="Wang J."/>
            <person name="Gasser R.B."/>
        </authorList>
    </citation>
    <scope>NUCLEOTIDE SEQUENCE [LARGE SCALE GENOMIC DNA]</scope>
    <source>
        <strain evidence="2">DCEP-RM93F</strain>
        <strain evidence="1">DCEP-RM93M</strain>
    </source>
</reference>
<sequence length="86" mass="10165">WLFSVKPWTLPCLCLQTLSMRDQREATEAMVHLYTARTAATAIYWLLRGDGVFFCRKIATCLKNKRKFCSSNRTNRVRVRRLKRPN</sequence>
<evidence type="ECO:0000313" key="3">
    <source>
        <dbReference type="Proteomes" id="UP000030764"/>
    </source>
</evidence>
<dbReference type="Proteomes" id="UP000030764">
    <property type="component" value="Unassembled WGS sequence"/>
</dbReference>
<proteinExistence type="predicted"/>